<evidence type="ECO:0000256" key="1">
    <source>
        <dbReference type="SAM" id="Phobius"/>
    </source>
</evidence>
<keyword evidence="1" id="KW-1133">Transmembrane helix</keyword>
<accession>A0ABR9BBT1</accession>
<dbReference type="Proteomes" id="UP000603602">
    <property type="component" value="Unassembled WGS sequence"/>
</dbReference>
<keyword evidence="1" id="KW-0812">Transmembrane</keyword>
<comment type="caution">
    <text evidence="2">The sequence shown here is derived from an EMBL/GenBank/DDBJ whole genome shotgun (WGS) entry which is preliminary data.</text>
</comment>
<gene>
    <name evidence="2" type="ORF">IFO67_07285</name>
</gene>
<dbReference type="EMBL" id="JACYTO010000001">
    <property type="protein sequence ID" value="MBD8502686.1"/>
    <property type="molecule type" value="Genomic_DNA"/>
</dbReference>
<feature type="transmembrane region" description="Helical" evidence="1">
    <location>
        <begin position="83"/>
        <end position="105"/>
    </location>
</feature>
<keyword evidence="1" id="KW-0472">Membrane</keyword>
<sequence>MSREDFVAVAVRLFAIYLLIGILKHVPGAVQLFSQPQGIGWAIAYVVMLSIALLVCALLWRFPVTVARNFLPVMREPRSERSLDSSVAMSVGLTLIGVWVMAYGISDAIYWLTLFARSRQIGVGVLEWQPDQIADMAATAVELALATWLIFGSTGIKRLIYRYRFEEPPGAP</sequence>
<protein>
    <submittedName>
        <fullName evidence="2">Uncharacterized protein</fullName>
    </submittedName>
</protein>
<feature type="transmembrane region" description="Helical" evidence="1">
    <location>
        <begin position="136"/>
        <end position="156"/>
    </location>
</feature>
<feature type="transmembrane region" description="Helical" evidence="1">
    <location>
        <begin position="7"/>
        <end position="26"/>
    </location>
</feature>
<organism evidence="2 3">
    <name type="scientific">Thauera sedimentorum</name>
    <dbReference type="NCBI Taxonomy" id="2767595"/>
    <lineage>
        <taxon>Bacteria</taxon>
        <taxon>Pseudomonadati</taxon>
        <taxon>Pseudomonadota</taxon>
        <taxon>Betaproteobacteria</taxon>
        <taxon>Rhodocyclales</taxon>
        <taxon>Zoogloeaceae</taxon>
        <taxon>Thauera</taxon>
    </lineage>
</organism>
<dbReference type="RefSeq" id="WP_187717448.1">
    <property type="nucleotide sequence ID" value="NZ_JACTAH010000001.1"/>
</dbReference>
<proteinExistence type="predicted"/>
<evidence type="ECO:0000313" key="2">
    <source>
        <dbReference type="EMBL" id="MBD8502686.1"/>
    </source>
</evidence>
<reference evidence="3" key="1">
    <citation type="submission" date="2023-07" db="EMBL/GenBank/DDBJ databases">
        <title>Thauera sp. CAU 1555 isolated from sand of Yaerae Beach.</title>
        <authorList>
            <person name="Kim W."/>
        </authorList>
    </citation>
    <scope>NUCLEOTIDE SEQUENCE [LARGE SCALE GENOMIC DNA]</scope>
    <source>
        <strain evidence="3">CAU 1555</strain>
    </source>
</reference>
<evidence type="ECO:0000313" key="3">
    <source>
        <dbReference type="Proteomes" id="UP000603602"/>
    </source>
</evidence>
<keyword evidence="3" id="KW-1185">Reference proteome</keyword>
<feature type="transmembrane region" description="Helical" evidence="1">
    <location>
        <begin position="38"/>
        <end position="62"/>
    </location>
</feature>
<name>A0ABR9BBT1_9RHOO</name>